<evidence type="ECO:0000256" key="1">
    <source>
        <dbReference type="SAM" id="MobiDB-lite"/>
    </source>
</evidence>
<feature type="compositionally biased region" description="Pro residues" evidence="1">
    <location>
        <begin position="210"/>
        <end position="232"/>
    </location>
</feature>
<feature type="region of interest" description="Disordered" evidence="1">
    <location>
        <begin position="107"/>
        <end position="126"/>
    </location>
</feature>
<feature type="region of interest" description="Disordered" evidence="1">
    <location>
        <begin position="138"/>
        <end position="267"/>
    </location>
</feature>
<evidence type="ECO:0008006" key="5">
    <source>
        <dbReference type="Google" id="ProtNLM"/>
    </source>
</evidence>
<reference evidence="3" key="1">
    <citation type="submission" date="2019-03" db="EMBL/GenBank/DDBJ databases">
        <title>Long read genome sequence of the mycoparasitic Pythium oligandrum ATCC 38472 isolated from sugarbeet rhizosphere.</title>
        <authorList>
            <person name="Gaulin E."/>
        </authorList>
    </citation>
    <scope>NUCLEOTIDE SEQUENCE</scope>
    <source>
        <strain evidence="3">ATCC 38472_TT</strain>
    </source>
</reference>
<keyword evidence="2" id="KW-0732">Signal</keyword>
<sequence length="465" mass="51703">MKTSLVVGLMAMAFAAHVEAESQATVTVKLDNQILPSYDTILELKTKAKDKSKTVTLQYVLNYWTELQKKEVKKYENLYISKTAKAAAKKKVDKFFKAATSCVPRTKTMKKKNSKPLSTDKKRYTKQSQDMIKCIKKITAPSFKHEPKETPAPIPAPKIPDPDPLPEPIIIIETPAPIGPITPDPEPIEESESGSGSGEDDEPTTAPSMPTNPPTYAPEPMPTQPEPFPLEPLPTSDDPLPTSPPEPLPTSAEPEPDTPNPAPRFFYNPASRTVPPFYALDFNGDDYVSPDEWEQYVNEVMNVALERIGRGEDEDDKANMIEITYFHYSHLNACINAHVAHHGNPSYHKDESFDMFSREIESACHVKFRYSLFAGSPPFAWIAKKQPVVTAREIEKWFNKYLRQAKADVASGKIELRTVGEHDELSHLSGCTYQTLNAAGENPIDAIGFRGVLGSIGECIVSSFH</sequence>
<feature type="compositionally biased region" description="Pro residues" evidence="1">
    <location>
        <begin position="150"/>
        <end position="167"/>
    </location>
</feature>
<dbReference type="PROSITE" id="PS00018">
    <property type="entry name" value="EF_HAND_1"/>
    <property type="match status" value="1"/>
</dbReference>
<evidence type="ECO:0000256" key="2">
    <source>
        <dbReference type="SAM" id="SignalP"/>
    </source>
</evidence>
<accession>A0A8K1CKA3</accession>
<dbReference type="EMBL" id="SPLM01000039">
    <property type="protein sequence ID" value="TMW64624.1"/>
    <property type="molecule type" value="Genomic_DNA"/>
</dbReference>
<dbReference type="AlphaFoldDB" id="A0A8K1CKA3"/>
<comment type="caution">
    <text evidence="3">The sequence shown here is derived from an EMBL/GenBank/DDBJ whole genome shotgun (WGS) entry which is preliminary data.</text>
</comment>
<dbReference type="Proteomes" id="UP000794436">
    <property type="component" value="Unassembled WGS sequence"/>
</dbReference>
<feature type="chain" id="PRO_5035463641" description="EF-hand domain-containing protein" evidence="2">
    <location>
        <begin position="21"/>
        <end position="465"/>
    </location>
</feature>
<protein>
    <recommendedName>
        <fullName evidence="5">EF-hand domain-containing protein</fullName>
    </recommendedName>
</protein>
<name>A0A8K1CKA3_PYTOL</name>
<gene>
    <name evidence="3" type="ORF">Poli38472_011504</name>
</gene>
<keyword evidence="4" id="KW-1185">Reference proteome</keyword>
<feature type="signal peptide" evidence="2">
    <location>
        <begin position="1"/>
        <end position="20"/>
    </location>
</feature>
<proteinExistence type="predicted"/>
<dbReference type="InterPro" id="IPR018247">
    <property type="entry name" value="EF_Hand_1_Ca_BS"/>
</dbReference>
<evidence type="ECO:0000313" key="4">
    <source>
        <dbReference type="Proteomes" id="UP000794436"/>
    </source>
</evidence>
<feature type="compositionally biased region" description="Acidic residues" evidence="1">
    <location>
        <begin position="186"/>
        <end position="203"/>
    </location>
</feature>
<evidence type="ECO:0000313" key="3">
    <source>
        <dbReference type="EMBL" id="TMW64624.1"/>
    </source>
</evidence>
<organism evidence="3 4">
    <name type="scientific">Pythium oligandrum</name>
    <name type="common">Mycoparasitic fungus</name>
    <dbReference type="NCBI Taxonomy" id="41045"/>
    <lineage>
        <taxon>Eukaryota</taxon>
        <taxon>Sar</taxon>
        <taxon>Stramenopiles</taxon>
        <taxon>Oomycota</taxon>
        <taxon>Peronosporomycetes</taxon>
        <taxon>Pythiales</taxon>
        <taxon>Pythiaceae</taxon>
        <taxon>Pythium</taxon>
    </lineage>
</organism>
<dbReference type="OrthoDB" id="164299at2759"/>